<evidence type="ECO:0000256" key="3">
    <source>
        <dbReference type="ARBA" id="ARBA00022692"/>
    </source>
</evidence>
<dbReference type="GO" id="GO:0016020">
    <property type="term" value="C:membrane"/>
    <property type="evidence" value="ECO:0007669"/>
    <property type="project" value="UniProtKB-SubCell"/>
</dbReference>
<comment type="similarity">
    <text evidence="2">Belongs to the peptidase S54 family.</text>
</comment>
<dbReference type="InterPro" id="IPR022764">
    <property type="entry name" value="Peptidase_S54_rhomboid_dom"/>
</dbReference>
<dbReference type="GO" id="GO:0004252">
    <property type="term" value="F:serine-type endopeptidase activity"/>
    <property type="evidence" value="ECO:0007669"/>
    <property type="project" value="InterPro"/>
</dbReference>
<dbReference type="InterPro" id="IPR050925">
    <property type="entry name" value="Rhomboid_protease_S54"/>
</dbReference>
<comment type="subcellular location">
    <subcellularLocation>
        <location evidence="1">Membrane</location>
        <topology evidence="1">Multi-pass membrane protein</topology>
    </subcellularLocation>
</comment>
<dbReference type="Pfam" id="PF01694">
    <property type="entry name" value="Rhomboid"/>
    <property type="match status" value="1"/>
</dbReference>
<evidence type="ECO:0000259" key="8">
    <source>
        <dbReference type="Pfam" id="PF01694"/>
    </source>
</evidence>
<keyword evidence="5 7" id="KW-1133">Transmembrane helix</keyword>
<evidence type="ECO:0000313" key="9">
    <source>
        <dbReference type="EMBL" id="KAJ3047026.1"/>
    </source>
</evidence>
<protein>
    <recommendedName>
        <fullName evidence="8">Peptidase S54 rhomboid domain-containing protein</fullName>
    </recommendedName>
</protein>
<evidence type="ECO:0000256" key="5">
    <source>
        <dbReference type="ARBA" id="ARBA00022989"/>
    </source>
</evidence>
<sequence length="324" mass="36889">HSEWDTANRPTIIKPILFAGSVVLISYSLATYIHSQRRWSLERRAIRNPQSLFENLFGPNPFSSHPSYSNHQYRRNTWLDQNAPALAEFLRDVQGVFISTKQSVIRTLKNATAAEKAVWGILGINVLVWAAWRVPRFQPFMMRHFAHHPLSGRAHTMLTATFSHESLLHLWFNMYALLSFSPLFYHHLFGNIEHMLAFYVSAGTLASLGSHLVSILWLQGRRRIRPSVGASGALWALLAALAYTVPDTSIGLIFLPGFNFSMDQLIPALVAFDIVGLVKGWGFLDHAAHLSGAAVGYAYAAYGRRWWMWGQVKMEEWRDRLERK</sequence>
<feature type="non-terminal residue" evidence="9">
    <location>
        <position position="324"/>
    </location>
</feature>
<evidence type="ECO:0000313" key="10">
    <source>
        <dbReference type="Proteomes" id="UP001212841"/>
    </source>
</evidence>
<feature type="transmembrane region" description="Helical" evidence="7">
    <location>
        <begin position="12"/>
        <end position="33"/>
    </location>
</feature>
<dbReference type="SUPFAM" id="SSF144091">
    <property type="entry name" value="Rhomboid-like"/>
    <property type="match status" value="1"/>
</dbReference>
<keyword evidence="3 7" id="KW-0812">Transmembrane</keyword>
<dbReference type="InterPro" id="IPR035952">
    <property type="entry name" value="Rhomboid-like_sf"/>
</dbReference>
<keyword evidence="10" id="KW-1185">Reference proteome</keyword>
<feature type="domain" description="Peptidase S54 rhomboid" evidence="8">
    <location>
        <begin position="153"/>
        <end position="304"/>
    </location>
</feature>
<evidence type="ECO:0000256" key="6">
    <source>
        <dbReference type="ARBA" id="ARBA00023136"/>
    </source>
</evidence>
<feature type="transmembrane region" description="Helical" evidence="7">
    <location>
        <begin position="167"/>
        <end position="185"/>
    </location>
</feature>
<evidence type="ECO:0000256" key="1">
    <source>
        <dbReference type="ARBA" id="ARBA00004141"/>
    </source>
</evidence>
<dbReference type="PANTHER" id="PTHR43731:SF14">
    <property type="entry name" value="PRESENILIN-ASSOCIATED RHOMBOID-LIKE PROTEIN, MITOCHONDRIAL"/>
    <property type="match status" value="1"/>
</dbReference>
<feature type="transmembrane region" description="Helical" evidence="7">
    <location>
        <begin position="227"/>
        <end position="245"/>
    </location>
</feature>
<dbReference type="GO" id="GO:0006465">
    <property type="term" value="P:signal peptide processing"/>
    <property type="evidence" value="ECO:0007669"/>
    <property type="project" value="TreeGrafter"/>
</dbReference>
<keyword evidence="6 7" id="KW-0472">Membrane</keyword>
<dbReference type="EMBL" id="JADGJD010001041">
    <property type="protein sequence ID" value="KAJ3047026.1"/>
    <property type="molecule type" value="Genomic_DNA"/>
</dbReference>
<comment type="caution">
    <text evidence="9">The sequence shown here is derived from an EMBL/GenBank/DDBJ whole genome shotgun (WGS) entry which is preliminary data.</text>
</comment>
<evidence type="ECO:0000256" key="4">
    <source>
        <dbReference type="ARBA" id="ARBA00022801"/>
    </source>
</evidence>
<evidence type="ECO:0000256" key="2">
    <source>
        <dbReference type="ARBA" id="ARBA00009045"/>
    </source>
</evidence>
<feature type="transmembrane region" description="Helical" evidence="7">
    <location>
        <begin position="197"/>
        <end position="218"/>
    </location>
</feature>
<gene>
    <name evidence="9" type="ORF">HK097_000308</name>
</gene>
<dbReference type="Gene3D" id="1.20.1540.10">
    <property type="entry name" value="Rhomboid-like"/>
    <property type="match status" value="1"/>
</dbReference>
<dbReference type="Proteomes" id="UP001212841">
    <property type="component" value="Unassembled WGS sequence"/>
</dbReference>
<dbReference type="AlphaFoldDB" id="A0AAD5SDR9"/>
<keyword evidence="4" id="KW-0378">Hydrolase</keyword>
<reference evidence="9" key="1">
    <citation type="submission" date="2020-05" db="EMBL/GenBank/DDBJ databases">
        <title>Phylogenomic resolution of chytrid fungi.</title>
        <authorList>
            <person name="Stajich J.E."/>
            <person name="Amses K."/>
            <person name="Simmons R."/>
            <person name="Seto K."/>
            <person name="Myers J."/>
            <person name="Bonds A."/>
            <person name="Quandt C.A."/>
            <person name="Barry K."/>
            <person name="Liu P."/>
            <person name="Grigoriev I."/>
            <person name="Longcore J.E."/>
            <person name="James T.Y."/>
        </authorList>
    </citation>
    <scope>NUCLEOTIDE SEQUENCE</scope>
    <source>
        <strain evidence="9">JEL0318</strain>
    </source>
</reference>
<evidence type="ECO:0000256" key="7">
    <source>
        <dbReference type="SAM" id="Phobius"/>
    </source>
</evidence>
<accession>A0AAD5SDR9</accession>
<organism evidence="9 10">
    <name type="scientific">Rhizophlyctis rosea</name>
    <dbReference type="NCBI Taxonomy" id="64517"/>
    <lineage>
        <taxon>Eukaryota</taxon>
        <taxon>Fungi</taxon>
        <taxon>Fungi incertae sedis</taxon>
        <taxon>Chytridiomycota</taxon>
        <taxon>Chytridiomycota incertae sedis</taxon>
        <taxon>Chytridiomycetes</taxon>
        <taxon>Rhizophlyctidales</taxon>
        <taxon>Rhizophlyctidaceae</taxon>
        <taxon>Rhizophlyctis</taxon>
    </lineage>
</organism>
<proteinExistence type="inferred from homology"/>
<name>A0AAD5SDR9_9FUNG</name>
<dbReference type="PANTHER" id="PTHR43731">
    <property type="entry name" value="RHOMBOID PROTEASE"/>
    <property type="match status" value="1"/>
</dbReference>